<dbReference type="Gene3D" id="3.50.50.60">
    <property type="entry name" value="FAD/NAD(P)-binding domain"/>
    <property type="match status" value="1"/>
</dbReference>
<evidence type="ECO:0000313" key="4">
    <source>
        <dbReference type="Proteomes" id="UP000246702"/>
    </source>
</evidence>
<dbReference type="PANTHER" id="PTHR10742">
    <property type="entry name" value="FLAVIN MONOAMINE OXIDASE"/>
    <property type="match status" value="1"/>
</dbReference>
<reference evidence="3 4" key="1">
    <citation type="submission" date="2016-12" db="EMBL/GenBank/DDBJ databases">
        <title>The genomes of Aspergillus section Nigri reveals drivers in fungal speciation.</title>
        <authorList>
            <consortium name="DOE Joint Genome Institute"/>
            <person name="Vesth T.C."/>
            <person name="Nybo J."/>
            <person name="Theobald S."/>
            <person name="Brandl J."/>
            <person name="Frisvad J.C."/>
            <person name="Nielsen K.F."/>
            <person name="Lyhne E.K."/>
            <person name="Kogle M.E."/>
            <person name="Kuo A."/>
            <person name="Riley R."/>
            <person name="Clum A."/>
            <person name="Nolan M."/>
            <person name="Lipzen A."/>
            <person name="Salamov A."/>
            <person name="Henrissat B."/>
            <person name="Wiebenga A."/>
            <person name="De Vries R.P."/>
            <person name="Grigoriev I.V."/>
            <person name="Mortensen U.H."/>
            <person name="Andersen M.R."/>
            <person name="Baker S.E."/>
        </authorList>
    </citation>
    <scope>NUCLEOTIDE SEQUENCE [LARGE SCALE GENOMIC DNA]</scope>
    <source>
        <strain evidence="3 4">CBS 115572</strain>
    </source>
</reference>
<accession>A0A317V263</accession>
<dbReference type="RefSeq" id="XP_025461840.1">
    <property type="nucleotide sequence ID" value="XM_025616665.1"/>
</dbReference>
<dbReference type="OrthoDB" id="68575at2759"/>
<sequence length="470" mass="51370">MMPLLSISAYLPLFLGIVSGTSHSHATHDQARDVDVIRRDVCIIGGGAAGTYAAMSLRQLNQSVVVVEKTGRLGGHTITYIDPATGTPVDFGVTLFEDSPETVDFFTQFDVPVTKAMHHGDRIARIDFQTGEIVEPYPGNITDALERYGEILQQYPYLAAGWSLPDEVPEDLVMPFGQFVEKYDLGAAVELISIYSQGGRHWLNHPTVYMMKSVSLAMLDAFETGFLCTARHNNGEVFDAALDELGEDVLLHSVVVNASRSHDETHLLTVQSSDGEITIIEADATIVAVPPRRQVLAGLDVDETESQLFDQFLHGHYYAGLVRVDGYPKGLQIVNRGANTAYTLPSLPCTFGINPTAVADIVMVSYGSEKAMTEEDVKAAITEDLLGLNDAGYDLSDPELVAFADHSPFQMSVSSEAIEAGFHQDLNHLQGYRNTYYIGGTYEHPWSSAIWRGVDQLLPSIIEGALARKL</sequence>
<dbReference type="InterPro" id="IPR050281">
    <property type="entry name" value="Flavin_monoamine_oxidase"/>
</dbReference>
<feature type="signal peptide" evidence="1">
    <location>
        <begin position="1"/>
        <end position="20"/>
    </location>
</feature>
<protein>
    <submittedName>
        <fullName evidence="3">FAD dependent oxidoreductase</fullName>
    </submittedName>
</protein>
<organism evidence="3 4">
    <name type="scientific">Aspergillus sclerotioniger CBS 115572</name>
    <dbReference type="NCBI Taxonomy" id="1450535"/>
    <lineage>
        <taxon>Eukaryota</taxon>
        <taxon>Fungi</taxon>
        <taxon>Dikarya</taxon>
        <taxon>Ascomycota</taxon>
        <taxon>Pezizomycotina</taxon>
        <taxon>Eurotiomycetes</taxon>
        <taxon>Eurotiomycetidae</taxon>
        <taxon>Eurotiales</taxon>
        <taxon>Aspergillaceae</taxon>
        <taxon>Aspergillus</taxon>
        <taxon>Aspergillus subgen. Circumdati</taxon>
    </lineage>
</organism>
<evidence type="ECO:0000313" key="3">
    <source>
        <dbReference type="EMBL" id="PWY67118.1"/>
    </source>
</evidence>
<feature type="chain" id="PRO_5016244928" evidence="1">
    <location>
        <begin position="21"/>
        <end position="470"/>
    </location>
</feature>
<dbReference type="Gene3D" id="1.10.405.20">
    <property type="match status" value="1"/>
</dbReference>
<dbReference type="InterPro" id="IPR002937">
    <property type="entry name" value="Amino_oxidase"/>
</dbReference>
<keyword evidence="4" id="KW-1185">Reference proteome</keyword>
<dbReference type="AlphaFoldDB" id="A0A317V263"/>
<dbReference type="InterPro" id="IPR036188">
    <property type="entry name" value="FAD/NAD-bd_sf"/>
</dbReference>
<name>A0A317V263_9EURO</name>
<evidence type="ECO:0000259" key="2">
    <source>
        <dbReference type="Pfam" id="PF01593"/>
    </source>
</evidence>
<dbReference type="EMBL" id="MSFK01000049">
    <property type="protein sequence ID" value="PWY67118.1"/>
    <property type="molecule type" value="Genomic_DNA"/>
</dbReference>
<feature type="domain" description="Amine oxidase" evidence="2">
    <location>
        <begin position="50"/>
        <end position="292"/>
    </location>
</feature>
<gene>
    <name evidence="3" type="ORF">BO94DRAFT_612328</name>
</gene>
<comment type="caution">
    <text evidence="3">The sequence shown here is derived from an EMBL/GenBank/DDBJ whole genome shotgun (WGS) entry which is preliminary data.</text>
</comment>
<dbReference type="GO" id="GO:0016491">
    <property type="term" value="F:oxidoreductase activity"/>
    <property type="evidence" value="ECO:0007669"/>
    <property type="project" value="InterPro"/>
</dbReference>
<evidence type="ECO:0000256" key="1">
    <source>
        <dbReference type="SAM" id="SignalP"/>
    </source>
</evidence>
<keyword evidence="1" id="KW-0732">Signal</keyword>
<dbReference type="SUPFAM" id="SSF51905">
    <property type="entry name" value="FAD/NAD(P)-binding domain"/>
    <property type="match status" value="1"/>
</dbReference>
<proteinExistence type="predicted"/>
<dbReference type="Proteomes" id="UP000246702">
    <property type="component" value="Unassembled WGS sequence"/>
</dbReference>
<dbReference type="Pfam" id="PF01593">
    <property type="entry name" value="Amino_oxidase"/>
    <property type="match status" value="1"/>
</dbReference>
<dbReference type="Gene3D" id="3.30.70.1990">
    <property type="match status" value="1"/>
</dbReference>
<dbReference type="GeneID" id="37118808"/>
<dbReference type="PANTHER" id="PTHR10742:SF419">
    <property type="entry name" value="AMINE OXIDASE DOMAIN-CONTAINING PROTEIN-RELATED"/>
    <property type="match status" value="1"/>
</dbReference>